<name>A0A0J7J2Z2_9FLAO</name>
<dbReference type="EMBL" id="LFNG01000002">
    <property type="protein sequence ID" value="KMQ72411.1"/>
    <property type="molecule type" value="Genomic_DNA"/>
</dbReference>
<gene>
    <name evidence="1" type="ORF">ACM44_01320</name>
</gene>
<evidence type="ECO:0000313" key="1">
    <source>
        <dbReference type="EMBL" id="KMQ72411.1"/>
    </source>
</evidence>
<keyword evidence="2" id="KW-1185">Reference proteome</keyword>
<organism evidence="1 2">
    <name type="scientific">Chryseobacterium koreense CCUG 49689</name>
    <dbReference type="NCBI Taxonomy" id="1304281"/>
    <lineage>
        <taxon>Bacteria</taxon>
        <taxon>Pseudomonadati</taxon>
        <taxon>Bacteroidota</taxon>
        <taxon>Flavobacteriia</taxon>
        <taxon>Flavobacteriales</taxon>
        <taxon>Weeksellaceae</taxon>
        <taxon>Chryseobacterium group</taxon>
        <taxon>Chryseobacterium</taxon>
    </lineage>
</organism>
<protein>
    <submittedName>
        <fullName evidence="1">Uncharacterized protein</fullName>
    </submittedName>
</protein>
<dbReference type="PATRIC" id="fig|1304281.5.peg.282"/>
<evidence type="ECO:0000313" key="2">
    <source>
        <dbReference type="Proteomes" id="UP000035900"/>
    </source>
</evidence>
<sequence>MMTNTAKSDTDAAPDRFTEMTALKSEKCNYLLQDKNGTNYEVTEIATKIPNLSQGKKVWITYHPLRRMSVCGAQPIEVKEVYKK</sequence>
<dbReference type="Proteomes" id="UP000035900">
    <property type="component" value="Unassembled WGS sequence"/>
</dbReference>
<accession>A0A0J7J2Z2</accession>
<proteinExistence type="predicted"/>
<comment type="caution">
    <text evidence="1">The sequence shown here is derived from an EMBL/GenBank/DDBJ whole genome shotgun (WGS) entry which is preliminary data.</text>
</comment>
<reference evidence="1 2" key="1">
    <citation type="journal article" date="2004" name="Int. J. Syst. Evol. Microbiol.">
        <title>Kaistella koreensis gen. nov., sp. nov., a novel member of the Chryseobacterium-Bergeyella-Riemerella branch.</title>
        <authorList>
            <person name="Kim M.K."/>
            <person name="Im W.T."/>
            <person name="Shin Y.K."/>
            <person name="Lim J.H."/>
            <person name="Kim S.H."/>
            <person name="Lee B.C."/>
            <person name="Park M.Y."/>
            <person name="Lee K.Y."/>
            <person name="Lee S.T."/>
        </authorList>
    </citation>
    <scope>NUCLEOTIDE SEQUENCE [LARGE SCALE GENOMIC DNA]</scope>
    <source>
        <strain evidence="1 2">CCUG 49689</strain>
    </source>
</reference>
<dbReference type="AlphaFoldDB" id="A0A0J7J2Z2"/>